<accession>A0A2I0JZM0</accession>
<proteinExistence type="predicted"/>
<evidence type="ECO:0000313" key="2">
    <source>
        <dbReference type="Proteomes" id="UP000233551"/>
    </source>
</evidence>
<dbReference type="Proteomes" id="UP000233551">
    <property type="component" value="Unassembled WGS sequence"/>
</dbReference>
<sequence length="91" mass="10153">MPTLQSAGLPEAQREIVGMNHTTHLDFRSSTLEVSDALFKSLEVISGEQCTRSRLLPSTPPRARARLRLSACDRCRERLEWISSTSVVIAN</sequence>
<organism evidence="1 2">
    <name type="scientific">Punica granatum</name>
    <name type="common">Pomegranate</name>
    <dbReference type="NCBI Taxonomy" id="22663"/>
    <lineage>
        <taxon>Eukaryota</taxon>
        <taxon>Viridiplantae</taxon>
        <taxon>Streptophyta</taxon>
        <taxon>Embryophyta</taxon>
        <taxon>Tracheophyta</taxon>
        <taxon>Spermatophyta</taxon>
        <taxon>Magnoliopsida</taxon>
        <taxon>eudicotyledons</taxon>
        <taxon>Gunneridae</taxon>
        <taxon>Pentapetalae</taxon>
        <taxon>rosids</taxon>
        <taxon>malvids</taxon>
        <taxon>Myrtales</taxon>
        <taxon>Lythraceae</taxon>
        <taxon>Punica</taxon>
    </lineage>
</organism>
<dbReference type="EMBL" id="PGOL01001010">
    <property type="protein sequence ID" value="PKI61761.1"/>
    <property type="molecule type" value="Genomic_DNA"/>
</dbReference>
<name>A0A2I0JZM0_PUNGR</name>
<reference evidence="1 2" key="1">
    <citation type="submission" date="2017-11" db="EMBL/GenBank/DDBJ databases">
        <title>De-novo sequencing of pomegranate (Punica granatum L.) genome.</title>
        <authorList>
            <person name="Akparov Z."/>
            <person name="Amiraslanov A."/>
            <person name="Hajiyeva S."/>
            <person name="Abbasov M."/>
            <person name="Kaur K."/>
            <person name="Hamwieh A."/>
            <person name="Solovyev V."/>
            <person name="Salamov A."/>
            <person name="Braich B."/>
            <person name="Kosarev P."/>
            <person name="Mahmoud A."/>
            <person name="Hajiyev E."/>
            <person name="Babayeva S."/>
            <person name="Izzatullayeva V."/>
            <person name="Mammadov A."/>
            <person name="Mammadov A."/>
            <person name="Sharifova S."/>
            <person name="Ojaghi J."/>
            <person name="Eynullazada K."/>
            <person name="Bayramov B."/>
            <person name="Abdulazimova A."/>
            <person name="Shahmuradov I."/>
        </authorList>
    </citation>
    <scope>NUCLEOTIDE SEQUENCE [LARGE SCALE GENOMIC DNA]</scope>
    <source>
        <strain evidence="2">cv. AG2017</strain>
        <tissue evidence="1">Leaf</tissue>
    </source>
</reference>
<protein>
    <submittedName>
        <fullName evidence="1">Uncharacterized protein</fullName>
    </submittedName>
</protein>
<gene>
    <name evidence="1" type="ORF">CRG98_017873</name>
</gene>
<dbReference type="AlphaFoldDB" id="A0A2I0JZM0"/>
<comment type="caution">
    <text evidence="1">The sequence shown here is derived from an EMBL/GenBank/DDBJ whole genome shotgun (WGS) entry which is preliminary data.</text>
</comment>
<evidence type="ECO:0000313" key="1">
    <source>
        <dbReference type="EMBL" id="PKI61761.1"/>
    </source>
</evidence>
<keyword evidence="2" id="KW-1185">Reference proteome</keyword>